<evidence type="ECO:0000256" key="5">
    <source>
        <dbReference type="ARBA" id="ARBA00022989"/>
    </source>
</evidence>
<evidence type="ECO:0000313" key="8">
    <source>
        <dbReference type="EMBL" id="KDB52097.1"/>
    </source>
</evidence>
<keyword evidence="9" id="KW-1185">Reference proteome</keyword>
<dbReference type="PANTHER" id="PTHR43663">
    <property type="entry name" value="CHROMATE TRANSPORT PROTEIN-RELATED"/>
    <property type="match status" value="1"/>
</dbReference>
<evidence type="ECO:0000256" key="4">
    <source>
        <dbReference type="ARBA" id="ARBA00022692"/>
    </source>
</evidence>
<protein>
    <recommendedName>
        <fullName evidence="10">Chromate transporter</fullName>
    </recommendedName>
</protein>
<dbReference type="EMBL" id="AZRA01000059">
    <property type="protein sequence ID" value="KDB52097.1"/>
    <property type="molecule type" value="Genomic_DNA"/>
</dbReference>
<evidence type="ECO:0000256" key="2">
    <source>
        <dbReference type="ARBA" id="ARBA00005262"/>
    </source>
</evidence>
<keyword evidence="4 7" id="KW-0812">Transmembrane</keyword>
<gene>
    <name evidence="8" type="ORF">X805_22990</name>
</gene>
<dbReference type="PANTHER" id="PTHR43663:SF1">
    <property type="entry name" value="CHROMATE TRANSPORTER"/>
    <property type="match status" value="1"/>
</dbReference>
<comment type="similarity">
    <text evidence="2">Belongs to the chromate ion transporter (CHR) (TC 2.A.51) family.</text>
</comment>
<dbReference type="GO" id="GO:0005886">
    <property type="term" value="C:plasma membrane"/>
    <property type="evidence" value="ECO:0007669"/>
    <property type="project" value="UniProtKB-SubCell"/>
</dbReference>
<evidence type="ECO:0000256" key="1">
    <source>
        <dbReference type="ARBA" id="ARBA00004651"/>
    </source>
</evidence>
<name>A0A059KKV7_9BURK</name>
<organism evidence="8 9">
    <name type="scientific">Sphaerotilus natans subsp. natans DSM 6575</name>
    <dbReference type="NCBI Taxonomy" id="1286631"/>
    <lineage>
        <taxon>Bacteria</taxon>
        <taxon>Pseudomonadati</taxon>
        <taxon>Pseudomonadota</taxon>
        <taxon>Betaproteobacteria</taxon>
        <taxon>Burkholderiales</taxon>
        <taxon>Sphaerotilaceae</taxon>
        <taxon>Sphaerotilus</taxon>
    </lineage>
</organism>
<dbReference type="InterPro" id="IPR052518">
    <property type="entry name" value="CHR_Transporter"/>
</dbReference>
<feature type="transmembrane region" description="Helical" evidence="7">
    <location>
        <begin position="129"/>
        <end position="149"/>
    </location>
</feature>
<keyword evidence="6 7" id="KW-0472">Membrane</keyword>
<dbReference type="AlphaFoldDB" id="A0A059KKV7"/>
<reference evidence="8 9" key="1">
    <citation type="journal article" date="2014" name="FEMS Microbiol. Ecol.">
        <title>Sphaerotilus natans encrusted with nanoball-shaped Fe(III) oxide minerals formed by nitrate-reducing mixotrophic Fe(II) oxidation.</title>
        <authorList>
            <person name="Park S."/>
            <person name="Kim D.H."/>
            <person name="Lee J.H."/>
            <person name="Hur H.G."/>
        </authorList>
    </citation>
    <scope>NUCLEOTIDE SEQUENCE [LARGE SCALE GENOMIC DNA]</scope>
    <source>
        <strain evidence="8 9">DSM 6575</strain>
    </source>
</reference>
<dbReference type="GO" id="GO:0015109">
    <property type="term" value="F:chromate transmembrane transporter activity"/>
    <property type="evidence" value="ECO:0007669"/>
    <property type="project" value="InterPro"/>
</dbReference>
<sequence>MMSLADWMTLAGLHLSLSLLAVGGAVTLAPALHLHLVRELAWLSPMQFTQALVLAQAAPGPNVLFIALLGWQVGVGGSGAAPASGTALASGLFGALLSLVAVLLPSSLLALGVTRWIGRHQQHLAVQAFRLGLAPVVIGVLLSTATLLLQGEHGGWPPARPLLLAAGVALLVWRTRLALPWMLAAGALLGASGQL</sequence>
<dbReference type="PATRIC" id="fig|1286631.3.peg.2263"/>
<dbReference type="eggNOG" id="COG2059">
    <property type="taxonomic scope" value="Bacteria"/>
</dbReference>
<evidence type="ECO:0000256" key="7">
    <source>
        <dbReference type="SAM" id="Phobius"/>
    </source>
</evidence>
<accession>A0A059KKV7</accession>
<dbReference type="STRING" id="34103.SAMN05421778_10911"/>
<evidence type="ECO:0000313" key="9">
    <source>
        <dbReference type="Proteomes" id="UP000026714"/>
    </source>
</evidence>
<dbReference type="InterPro" id="IPR003370">
    <property type="entry name" value="Chromate_transpt"/>
</dbReference>
<keyword evidence="3" id="KW-1003">Cell membrane</keyword>
<dbReference type="Proteomes" id="UP000026714">
    <property type="component" value="Unassembled WGS sequence"/>
</dbReference>
<keyword evidence="5 7" id="KW-1133">Transmembrane helix</keyword>
<evidence type="ECO:0008006" key="10">
    <source>
        <dbReference type="Google" id="ProtNLM"/>
    </source>
</evidence>
<comment type="caution">
    <text evidence="8">The sequence shown here is derived from an EMBL/GenBank/DDBJ whole genome shotgun (WGS) entry which is preliminary data.</text>
</comment>
<comment type="subcellular location">
    <subcellularLocation>
        <location evidence="1">Cell membrane</location>
        <topology evidence="1">Multi-pass membrane protein</topology>
    </subcellularLocation>
</comment>
<feature type="transmembrane region" description="Helical" evidence="7">
    <location>
        <begin position="92"/>
        <end position="117"/>
    </location>
</feature>
<proteinExistence type="inferred from homology"/>
<evidence type="ECO:0000256" key="6">
    <source>
        <dbReference type="ARBA" id="ARBA00023136"/>
    </source>
</evidence>
<dbReference type="Pfam" id="PF02417">
    <property type="entry name" value="Chromate_transp"/>
    <property type="match status" value="1"/>
</dbReference>
<evidence type="ECO:0000256" key="3">
    <source>
        <dbReference type="ARBA" id="ARBA00022475"/>
    </source>
</evidence>